<accession>A0A5S5CAI9</accession>
<organism evidence="1 2">
    <name type="scientific">Paenibacillus methanolicus</name>
    <dbReference type="NCBI Taxonomy" id="582686"/>
    <lineage>
        <taxon>Bacteria</taxon>
        <taxon>Bacillati</taxon>
        <taxon>Bacillota</taxon>
        <taxon>Bacilli</taxon>
        <taxon>Bacillales</taxon>
        <taxon>Paenibacillaceae</taxon>
        <taxon>Paenibacillus</taxon>
    </lineage>
</organism>
<sequence>MTYAVPEAASRAFAELANGNFEHEPGTAEQTAELTRNLSFADMEQIVLKAKRKAIIDDKPLSIRLLAESLEEYRPDAKRKQRGDGRQLHVVSS</sequence>
<dbReference type="EMBL" id="VNHS01000003">
    <property type="protein sequence ID" value="TYP76421.1"/>
    <property type="molecule type" value="Genomic_DNA"/>
</dbReference>
<dbReference type="AlphaFoldDB" id="A0A5S5CAI9"/>
<proteinExistence type="predicted"/>
<dbReference type="Proteomes" id="UP000323257">
    <property type="component" value="Unassembled WGS sequence"/>
</dbReference>
<name>A0A5S5CAI9_9BACL</name>
<protein>
    <submittedName>
        <fullName evidence="1">Uncharacterized protein</fullName>
    </submittedName>
</protein>
<evidence type="ECO:0000313" key="2">
    <source>
        <dbReference type="Proteomes" id="UP000323257"/>
    </source>
</evidence>
<comment type="caution">
    <text evidence="1">The sequence shown here is derived from an EMBL/GenBank/DDBJ whole genome shotgun (WGS) entry which is preliminary data.</text>
</comment>
<evidence type="ECO:0000313" key="1">
    <source>
        <dbReference type="EMBL" id="TYP76421.1"/>
    </source>
</evidence>
<gene>
    <name evidence="1" type="ORF">BCM02_10382</name>
</gene>
<reference evidence="1 2" key="1">
    <citation type="submission" date="2019-07" db="EMBL/GenBank/DDBJ databases">
        <title>Genomic Encyclopedia of Type Strains, Phase III (KMG-III): the genomes of soil and plant-associated and newly described type strains.</title>
        <authorList>
            <person name="Whitman W."/>
        </authorList>
    </citation>
    <scope>NUCLEOTIDE SEQUENCE [LARGE SCALE GENOMIC DNA]</scope>
    <source>
        <strain evidence="1 2">BL24</strain>
    </source>
</reference>
<keyword evidence="2" id="KW-1185">Reference proteome</keyword>